<proteinExistence type="predicted"/>
<feature type="compositionally biased region" description="Polar residues" evidence="1">
    <location>
        <begin position="9"/>
        <end position="21"/>
    </location>
</feature>
<gene>
    <name evidence="2" type="ORF">DAMO_0900</name>
</gene>
<sequence length="86" mass="9651">MNRDDLSEQEQACQGKSSPRSAPSGRTIGLRQCFVCGGAITLQETYLLAEGPTADIVRTVCRPCYCRKSLEIREAVRRERDEGFIR</sequence>
<dbReference type="AlphaFoldDB" id="D5MM75"/>
<feature type="region of interest" description="Disordered" evidence="1">
    <location>
        <begin position="1"/>
        <end position="26"/>
    </location>
</feature>
<dbReference type="Proteomes" id="UP000006898">
    <property type="component" value="Chromosome"/>
</dbReference>
<organism evidence="2 3">
    <name type="scientific">Methylomirabilis oxygeniifera</name>
    <dbReference type="NCBI Taxonomy" id="671143"/>
    <lineage>
        <taxon>Bacteria</taxon>
        <taxon>Candidatus Methylomirabilota</taxon>
        <taxon>Candidatus Methylomirabilia</taxon>
        <taxon>Candidatus Methylomirabilales</taxon>
        <taxon>Candidatus Methylomirabilaceae</taxon>
        <taxon>Candidatus Methylomirabilis</taxon>
    </lineage>
</organism>
<name>D5MM75_METO1</name>
<evidence type="ECO:0000256" key="1">
    <source>
        <dbReference type="SAM" id="MobiDB-lite"/>
    </source>
</evidence>
<reference evidence="2 3" key="1">
    <citation type="journal article" date="2010" name="Nature">
        <title>Nitrite-driven anaerobic methane oxidation by oxygenic bacteria.</title>
        <authorList>
            <person name="Ettwig K.F."/>
            <person name="Butler M.K."/>
            <person name="Le Paslier D."/>
            <person name="Pelletier E."/>
            <person name="Mangenot S."/>
            <person name="Kuypers M.M.M."/>
            <person name="Schreiber F."/>
            <person name="Dutilh B.E."/>
            <person name="Zedelius J."/>
            <person name="de Beer D."/>
            <person name="Gloerich J."/>
            <person name="Wessels H.J.C.T."/>
            <person name="van Allen T."/>
            <person name="Luesken F."/>
            <person name="Wu M."/>
            <person name="van de Pas-Schoonen K.T."/>
            <person name="Op den Camp H.J.M."/>
            <person name="Janssen-Megens E.M."/>
            <person name="Francoijs K-J."/>
            <person name="Stunnenberg H."/>
            <person name="Weissenbach J."/>
            <person name="Jetten M.S.M."/>
            <person name="Strous M."/>
        </authorList>
    </citation>
    <scope>NUCLEOTIDE SEQUENCE [LARGE SCALE GENOMIC DNA]</scope>
</reference>
<dbReference type="HOGENOM" id="CLU_2492094_0_0_0"/>
<accession>D5MM75</accession>
<protein>
    <submittedName>
        <fullName evidence="2">Uncharacterized protein</fullName>
    </submittedName>
</protein>
<evidence type="ECO:0000313" key="3">
    <source>
        <dbReference type="Proteomes" id="UP000006898"/>
    </source>
</evidence>
<evidence type="ECO:0000313" key="2">
    <source>
        <dbReference type="EMBL" id="CBE67961.1"/>
    </source>
</evidence>
<dbReference type="KEGG" id="mox:DAMO_0900"/>
<dbReference type="EMBL" id="FP565575">
    <property type="protein sequence ID" value="CBE67961.1"/>
    <property type="molecule type" value="Genomic_DNA"/>
</dbReference>